<evidence type="ECO:0000256" key="1">
    <source>
        <dbReference type="SAM" id="MobiDB-lite"/>
    </source>
</evidence>
<reference evidence="2 3" key="1">
    <citation type="journal article" date="2021" name="Sci. Rep.">
        <title>The genome of the diatom Chaetoceros tenuissimus carries an ancient integrated fragment of an extant virus.</title>
        <authorList>
            <person name="Hongo Y."/>
            <person name="Kimura K."/>
            <person name="Takaki Y."/>
            <person name="Yoshida Y."/>
            <person name="Baba S."/>
            <person name="Kobayashi G."/>
            <person name="Nagasaki K."/>
            <person name="Hano T."/>
            <person name="Tomaru Y."/>
        </authorList>
    </citation>
    <scope>NUCLEOTIDE SEQUENCE [LARGE SCALE GENOMIC DNA]</scope>
    <source>
        <strain evidence="2 3">NIES-3715</strain>
    </source>
</reference>
<feature type="region of interest" description="Disordered" evidence="1">
    <location>
        <begin position="157"/>
        <end position="179"/>
    </location>
</feature>
<proteinExistence type="predicted"/>
<dbReference type="PANTHER" id="PTHR34127:SF1">
    <property type="entry name" value="OS04G0405600 PROTEIN"/>
    <property type="match status" value="1"/>
</dbReference>
<evidence type="ECO:0000313" key="2">
    <source>
        <dbReference type="EMBL" id="GFH49237.1"/>
    </source>
</evidence>
<sequence>MLEQIAKQSNSIVIASSIPVTFSKNPLNHFQLAKSIAIEFNKAYRNIVVDEYGEEEAANMNVLSIGYSLGSRLQMIKTIAFDRDANILVAFNNSNVVKSVPGAKKLLESRPSPQQLWDEISNLYDIDKTLLVQFDQDLIVDSESFQTKSNATGIIETESNSTNTNSESFAKPEISNLLD</sequence>
<organism evidence="2 3">
    <name type="scientific">Chaetoceros tenuissimus</name>
    <dbReference type="NCBI Taxonomy" id="426638"/>
    <lineage>
        <taxon>Eukaryota</taxon>
        <taxon>Sar</taxon>
        <taxon>Stramenopiles</taxon>
        <taxon>Ochrophyta</taxon>
        <taxon>Bacillariophyta</taxon>
        <taxon>Coscinodiscophyceae</taxon>
        <taxon>Chaetocerotophycidae</taxon>
        <taxon>Chaetocerotales</taxon>
        <taxon>Chaetocerotaceae</taxon>
        <taxon>Chaetoceros</taxon>
    </lineage>
</organism>
<name>A0AAD3CNQ3_9STRA</name>
<protein>
    <submittedName>
        <fullName evidence="2">Uncharacterized protein</fullName>
    </submittedName>
</protein>
<keyword evidence="3" id="KW-1185">Reference proteome</keyword>
<dbReference type="AlphaFoldDB" id="A0AAD3CNQ3"/>
<feature type="compositionally biased region" description="Low complexity" evidence="1">
    <location>
        <begin position="157"/>
        <end position="168"/>
    </location>
</feature>
<dbReference type="PANTHER" id="PTHR34127">
    <property type="entry name" value="OS04G0405600 PROTEIN"/>
    <property type="match status" value="1"/>
</dbReference>
<dbReference type="InterPro" id="IPR010765">
    <property type="entry name" value="DUF1350"/>
</dbReference>
<gene>
    <name evidence="2" type="ORF">CTEN210_05713</name>
</gene>
<comment type="caution">
    <text evidence="2">The sequence shown here is derived from an EMBL/GenBank/DDBJ whole genome shotgun (WGS) entry which is preliminary data.</text>
</comment>
<accession>A0AAD3CNQ3</accession>
<dbReference type="Proteomes" id="UP001054902">
    <property type="component" value="Unassembled WGS sequence"/>
</dbReference>
<evidence type="ECO:0000313" key="3">
    <source>
        <dbReference type="Proteomes" id="UP001054902"/>
    </source>
</evidence>
<dbReference type="Pfam" id="PF07082">
    <property type="entry name" value="DUF1350"/>
    <property type="match status" value="1"/>
</dbReference>
<dbReference type="EMBL" id="BLLK01000037">
    <property type="protein sequence ID" value="GFH49237.1"/>
    <property type="molecule type" value="Genomic_DNA"/>
</dbReference>